<protein>
    <recommendedName>
        <fullName evidence="2">Phosphatidylinositol-specific phospholipase C X domain-containing protein</fullName>
    </recommendedName>
</protein>
<dbReference type="Gene3D" id="3.20.20.190">
    <property type="entry name" value="Phosphatidylinositol (PI) phosphodiesterase"/>
    <property type="match status" value="1"/>
</dbReference>
<dbReference type="SUPFAM" id="SSF51695">
    <property type="entry name" value="PLC-like phosphodiesterases"/>
    <property type="match status" value="1"/>
</dbReference>
<dbReference type="PANTHER" id="PTHR13593">
    <property type="match status" value="1"/>
</dbReference>
<dbReference type="GO" id="GO:0006629">
    <property type="term" value="P:lipid metabolic process"/>
    <property type="evidence" value="ECO:0007669"/>
    <property type="project" value="InterPro"/>
</dbReference>
<accession>A0A481YXN1</accession>
<evidence type="ECO:0000313" key="1">
    <source>
        <dbReference type="EMBL" id="QBK87770.1"/>
    </source>
</evidence>
<dbReference type="InterPro" id="IPR017946">
    <property type="entry name" value="PLC-like_Pdiesterase_TIM-brl"/>
</dbReference>
<dbReference type="GO" id="GO:0008081">
    <property type="term" value="F:phosphoric diester hydrolase activity"/>
    <property type="evidence" value="ECO:0007669"/>
    <property type="project" value="InterPro"/>
</dbReference>
<dbReference type="InterPro" id="IPR051057">
    <property type="entry name" value="PI-PLC_domain"/>
</dbReference>
<dbReference type="PANTHER" id="PTHR13593:SF113">
    <property type="entry name" value="SI:DKEY-266F7.9"/>
    <property type="match status" value="1"/>
</dbReference>
<evidence type="ECO:0008006" key="2">
    <source>
        <dbReference type="Google" id="ProtNLM"/>
    </source>
</evidence>
<organism evidence="1">
    <name type="scientific">Marseillevirus LCMAC202</name>
    <dbReference type="NCBI Taxonomy" id="2506606"/>
    <lineage>
        <taxon>Viruses</taxon>
        <taxon>Varidnaviria</taxon>
        <taxon>Bamfordvirae</taxon>
        <taxon>Nucleocytoviricota</taxon>
        <taxon>Megaviricetes</taxon>
        <taxon>Pimascovirales</taxon>
        <taxon>Pimascovirales incertae sedis</taxon>
        <taxon>Marseilleviridae</taxon>
    </lineage>
</organism>
<sequence length="334" mass="38417">METSQSKWMSDLSETLANRRLNHIVVPGSHDSGARLINWSINPSLGDTIYQKVYNLAQHCKFVKNIIAAWTLTQELTVYDQLLLGIRNFDLRLACINDIFYLAHTYICDQFETVLSDIVNFLRDYPNEVIFLQFRSDYENRATMTREGNDKVLDRLYTVLGSYFIPRPADNRFPTLGEVLSGKDRVVLYYDGSHSERDYVWNERYLHDGWTTTTIVNKKLAFLTKKLKAMTRTSRNLNELEFTLTADESDIVKDVIKRITIPCRAHNSLKSLAQKIQAALPAFINNNQTETQKISVITTDFPTVDFVHNVISINFEKSRQVLLESRDPASSGKS</sequence>
<gene>
    <name evidence="1" type="ORF">LCMAC202_01060</name>
</gene>
<reference evidence="1" key="1">
    <citation type="journal article" date="2019" name="MBio">
        <title>Virus Genomes from Deep Sea Sediments Expand the Ocean Megavirome and Support Independent Origins of Viral Gigantism.</title>
        <authorList>
            <person name="Backstrom D."/>
            <person name="Yutin N."/>
            <person name="Jorgensen S.L."/>
            <person name="Dharamshi J."/>
            <person name="Homa F."/>
            <person name="Zaremba-Niedwiedzka K."/>
            <person name="Spang A."/>
            <person name="Wolf Y.I."/>
            <person name="Koonin E.V."/>
            <person name="Ettema T.J."/>
        </authorList>
    </citation>
    <scope>NUCLEOTIDE SEQUENCE</scope>
</reference>
<dbReference type="Pfam" id="PF26146">
    <property type="entry name" value="PI-PLC_X"/>
    <property type="match status" value="1"/>
</dbReference>
<proteinExistence type="predicted"/>
<name>A0A481YXN1_9VIRU</name>
<dbReference type="CDD" id="cd08587">
    <property type="entry name" value="PI-PLCXDc_like"/>
    <property type="match status" value="1"/>
</dbReference>
<dbReference type="EMBL" id="MK500369">
    <property type="protein sequence ID" value="QBK87770.1"/>
    <property type="molecule type" value="Genomic_DNA"/>
</dbReference>